<feature type="domain" description="3-keto-alpha-glucoside-1,2-lyase/3-keto-2-hydroxy-glucal hydratase" evidence="1">
    <location>
        <begin position="37"/>
        <end position="165"/>
    </location>
</feature>
<organism evidence="2 3">
    <name type="scientific">Prosthecobacter fluviatilis</name>
    <dbReference type="NCBI Taxonomy" id="445931"/>
    <lineage>
        <taxon>Bacteria</taxon>
        <taxon>Pseudomonadati</taxon>
        <taxon>Verrucomicrobiota</taxon>
        <taxon>Verrucomicrobiia</taxon>
        <taxon>Verrucomicrobiales</taxon>
        <taxon>Verrucomicrobiaceae</taxon>
        <taxon>Prosthecobacter</taxon>
    </lineage>
</organism>
<keyword evidence="3" id="KW-1185">Reference proteome</keyword>
<evidence type="ECO:0000313" key="2">
    <source>
        <dbReference type="EMBL" id="MFC5456474.1"/>
    </source>
</evidence>
<dbReference type="Gene3D" id="2.60.120.560">
    <property type="entry name" value="Exo-inulinase, domain 1"/>
    <property type="match status" value="1"/>
</dbReference>
<protein>
    <submittedName>
        <fullName evidence="2">Family 16 glycoside hydrolase</fullName>
    </submittedName>
</protein>
<comment type="caution">
    <text evidence="2">The sequence shown here is derived from an EMBL/GenBank/DDBJ whole genome shotgun (WGS) entry which is preliminary data.</text>
</comment>
<evidence type="ECO:0000259" key="1">
    <source>
        <dbReference type="Pfam" id="PF06439"/>
    </source>
</evidence>
<proteinExistence type="predicted"/>
<dbReference type="InterPro" id="IPR010496">
    <property type="entry name" value="AL/BT2_dom"/>
</dbReference>
<evidence type="ECO:0000313" key="3">
    <source>
        <dbReference type="Proteomes" id="UP001596052"/>
    </source>
</evidence>
<dbReference type="EMBL" id="JBHSMQ010000006">
    <property type="protein sequence ID" value="MFC5456474.1"/>
    <property type="molecule type" value="Genomic_DNA"/>
</dbReference>
<dbReference type="Pfam" id="PF06439">
    <property type="entry name" value="3keto-disac_hyd"/>
    <property type="match status" value="1"/>
</dbReference>
<dbReference type="RefSeq" id="WP_377168745.1">
    <property type="nucleotide sequence ID" value="NZ_JBHSMQ010000006.1"/>
</dbReference>
<accession>A0ABW0KSV3</accession>
<reference evidence="3" key="1">
    <citation type="journal article" date="2019" name="Int. J. Syst. Evol. Microbiol.">
        <title>The Global Catalogue of Microorganisms (GCM) 10K type strain sequencing project: providing services to taxonomists for standard genome sequencing and annotation.</title>
        <authorList>
            <consortium name="The Broad Institute Genomics Platform"/>
            <consortium name="The Broad Institute Genome Sequencing Center for Infectious Disease"/>
            <person name="Wu L."/>
            <person name="Ma J."/>
        </authorList>
    </citation>
    <scope>NUCLEOTIDE SEQUENCE [LARGE SCALE GENOMIC DNA]</scope>
    <source>
        <strain evidence="3">CGMCC 4.1469</strain>
    </source>
</reference>
<sequence>MRQLVWLLLLLGIQLQGAEVKILLEESFADGLSKDWYWGLGTWTAKDGILRGFESGPRRHGPLKVRKFPLKDGVVECEFRLEGKAQFAGIIFNGAQERGHIVHLVMSIRELRILAHPKKGESTELLKQPNVLAAGVWHQVKVVFKGESITATVDGKTISASHPCIAEEKLTFGLGGESGGPEGEKAGALEFRGLKISG</sequence>
<dbReference type="Proteomes" id="UP001596052">
    <property type="component" value="Unassembled WGS sequence"/>
</dbReference>
<name>A0ABW0KSV3_9BACT</name>
<dbReference type="InterPro" id="IPR013320">
    <property type="entry name" value="ConA-like_dom_sf"/>
</dbReference>
<dbReference type="GO" id="GO:0016787">
    <property type="term" value="F:hydrolase activity"/>
    <property type="evidence" value="ECO:0007669"/>
    <property type="project" value="UniProtKB-KW"/>
</dbReference>
<keyword evidence="2" id="KW-0378">Hydrolase</keyword>
<dbReference type="SUPFAM" id="SSF49899">
    <property type="entry name" value="Concanavalin A-like lectins/glucanases"/>
    <property type="match status" value="1"/>
</dbReference>
<gene>
    <name evidence="2" type="ORF">ACFQDI_16540</name>
</gene>